<keyword evidence="7" id="KW-0999">Mitochondrion inner membrane</keyword>
<evidence type="ECO:0000256" key="14">
    <source>
        <dbReference type="ARBA" id="ARBA00024380"/>
    </source>
</evidence>
<dbReference type="InterPro" id="IPR004572">
    <property type="entry name" value="Protoporphyrinogen_oxidase"/>
</dbReference>
<dbReference type="InterPro" id="IPR050464">
    <property type="entry name" value="Zeta_carotene_desat/Oxidored"/>
</dbReference>
<keyword evidence="12" id="KW-0472">Membrane</keyword>
<dbReference type="GO" id="GO:0006785">
    <property type="term" value="P:heme B biosynthetic process"/>
    <property type="evidence" value="ECO:0007669"/>
    <property type="project" value="UniProtKB-ARBA"/>
</dbReference>
<protein>
    <recommendedName>
        <fullName evidence="15 17">Protoporphyrinogen oxidase</fullName>
        <ecNumber evidence="5 17">1.3.3.4</ecNumber>
    </recommendedName>
</protein>
<evidence type="ECO:0000256" key="10">
    <source>
        <dbReference type="ARBA" id="ARBA00023128"/>
    </source>
</evidence>
<comment type="subunit">
    <text evidence="14">Monomer. Homodimer.</text>
</comment>
<dbReference type="NCBIfam" id="TIGR00562">
    <property type="entry name" value="proto_IX_ox"/>
    <property type="match status" value="1"/>
</dbReference>
<keyword evidence="11 17" id="KW-0350">Heme biosynthesis</keyword>
<dbReference type="STRING" id="409849.ENSPMGP00000004162"/>
<comment type="pathway">
    <text evidence="3 17">Porphyrin-containing compound metabolism; protoporphyrin-IX biosynthesis; protoporphyrin-IX from protoporphyrinogen-IX: step 1/1.</text>
</comment>
<dbReference type="Pfam" id="PF01593">
    <property type="entry name" value="Amino_oxidase"/>
    <property type="match status" value="1"/>
</dbReference>
<evidence type="ECO:0000256" key="4">
    <source>
        <dbReference type="ARBA" id="ARBA00010551"/>
    </source>
</evidence>
<dbReference type="PANTHER" id="PTHR42923">
    <property type="entry name" value="PROTOPORPHYRINOGEN OXIDASE"/>
    <property type="match status" value="1"/>
</dbReference>
<dbReference type="SUPFAM" id="SSF51905">
    <property type="entry name" value="FAD/NAD(P)-binding domain"/>
    <property type="match status" value="1"/>
</dbReference>
<sequence length="474" mass="51641">PMRSVAVLGGGIGGLAAAYYLSRCTRVLVLEGSSRFGGWLWSCRRSDGAVFELGPRGVRPVGAVGRNTLNLVEELGLEPEILPVTYSHVASQNRFLFVRGQLWKMPGGLGGLLRTTPPFSRPLLPWLLREVFVARGKAEDESLHSFVSRRFSSELADIAVDSLCRGVFAGDCRKLSVRACFPDLHRAERSRGSVLLGMLFGSGSKRDVSPGPLAQRAQRERWAQWSLRRGVEALPEALVHHLEQSSTVELHTQAPARGLERTHSGWTIHTEGGELSADHVVSALPAKALGELLPSSCGPLVSLLQQLPYATVAVVNLEYLGSVLPVQGFGHLLPSSEDPGLLGVVYDSVFFPQHNSPDRESTRLTVMMGGAWFQEVFGDPDQVSPDLLLSRAESAVSRHLGIRQSPVWSNVALHRDCIPQYLLGHAQRVEQMRGFISDARLPLSLVGSSYDGVSVNDVIFSGRIAVEKLLEAQK</sequence>
<dbReference type="Gene3D" id="3.50.50.60">
    <property type="entry name" value="FAD/NAD(P)-binding domain"/>
    <property type="match status" value="1"/>
</dbReference>
<evidence type="ECO:0000256" key="2">
    <source>
        <dbReference type="ARBA" id="ARBA00004137"/>
    </source>
</evidence>
<evidence type="ECO:0000256" key="3">
    <source>
        <dbReference type="ARBA" id="ARBA00005073"/>
    </source>
</evidence>
<organism evidence="19 20">
    <name type="scientific">Periophthalmus magnuspinnatus</name>
    <dbReference type="NCBI Taxonomy" id="409849"/>
    <lineage>
        <taxon>Eukaryota</taxon>
        <taxon>Metazoa</taxon>
        <taxon>Chordata</taxon>
        <taxon>Craniata</taxon>
        <taxon>Vertebrata</taxon>
        <taxon>Euteleostomi</taxon>
        <taxon>Actinopterygii</taxon>
        <taxon>Neopterygii</taxon>
        <taxon>Teleostei</taxon>
        <taxon>Neoteleostei</taxon>
        <taxon>Acanthomorphata</taxon>
        <taxon>Gobiaria</taxon>
        <taxon>Gobiiformes</taxon>
        <taxon>Gobioidei</taxon>
        <taxon>Gobiidae</taxon>
        <taxon>Oxudercinae</taxon>
        <taxon>Periophthalmus</taxon>
    </lineage>
</organism>
<keyword evidence="6 17" id="KW-0285">Flavoprotein</keyword>
<comment type="similarity">
    <text evidence="4 17">Belongs to the protoporphyrinogen/coproporphyrinogen oxidase family. Protoporphyrinogen oxidase subfamily.</text>
</comment>
<keyword evidence="9 17" id="KW-0560">Oxidoreductase</keyword>
<keyword evidence="13 17" id="KW-0627">Porphyrin biosynthesis</keyword>
<dbReference type="Proteomes" id="UP000261520">
    <property type="component" value="Unplaced"/>
</dbReference>
<dbReference type="GO" id="GO:0005743">
    <property type="term" value="C:mitochondrial inner membrane"/>
    <property type="evidence" value="ECO:0007669"/>
    <property type="project" value="UniProtKB-SubCell"/>
</dbReference>
<evidence type="ECO:0000256" key="15">
    <source>
        <dbReference type="ARBA" id="ARBA00044160"/>
    </source>
</evidence>
<evidence type="ECO:0000256" key="1">
    <source>
        <dbReference type="ARBA" id="ARBA00002600"/>
    </source>
</evidence>
<dbReference type="UniPathway" id="UPA00251">
    <property type="reaction ID" value="UER00324"/>
</dbReference>
<dbReference type="PANTHER" id="PTHR42923:SF3">
    <property type="entry name" value="PROTOPORPHYRINOGEN OXIDASE"/>
    <property type="match status" value="1"/>
</dbReference>
<evidence type="ECO:0000256" key="13">
    <source>
        <dbReference type="ARBA" id="ARBA00023244"/>
    </source>
</evidence>
<evidence type="ECO:0000256" key="5">
    <source>
        <dbReference type="ARBA" id="ARBA00012867"/>
    </source>
</evidence>
<dbReference type="GO" id="GO:0005758">
    <property type="term" value="C:mitochondrial intermembrane space"/>
    <property type="evidence" value="ECO:0007669"/>
    <property type="project" value="UniProtKB-ARBA"/>
</dbReference>
<comment type="subcellular location">
    <subcellularLocation>
        <location evidence="2">Mitochondrion inner membrane</location>
        <topology evidence="2">Peripheral membrane protein</topology>
        <orientation evidence="2">Intermembrane side</orientation>
    </subcellularLocation>
</comment>
<dbReference type="InterPro" id="IPR036188">
    <property type="entry name" value="FAD/NAD-bd_sf"/>
</dbReference>
<dbReference type="FunFam" id="3.50.50.60:FF:000133">
    <property type="entry name" value="Protoporphyrinogen oxidase"/>
    <property type="match status" value="1"/>
</dbReference>
<evidence type="ECO:0000256" key="16">
    <source>
        <dbReference type="ARBA" id="ARBA00047554"/>
    </source>
</evidence>
<proteinExistence type="inferred from homology"/>
<reference evidence="19" key="2">
    <citation type="submission" date="2025-09" db="UniProtKB">
        <authorList>
            <consortium name="Ensembl"/>
        </authorList>
    </citation>
    <scope>IDENTIFICATION</scope>
</reference>
<reference evidence="19" key="1">
    <citation type="submission" date="2025-08" db="UniProtKB">
        <authorList>
            <consortium name="Ensembl"/>
        </authorList>
    </citation>
    <scope>IDENTIFICATION</scope>
</reference>
<comment type="catalytic activity">
    <reaction evidence="16 17">
        <text>protoporphyrinogen IX + 3 O2 = protoporphyrin IX + 3 H2O2</text>
        <dbReference type="Rhea" id="RHEA:25576"/>
        <dbReference type="ChEBI" id="CHEBI:15379"/>
        <dbReference type="ChEBI" id="CHEBI:16240"/>
        <dbReference type="ChEBI" id="CHEBI:57306"/>
        <dbReference type="ChEBI" id="CHEBI:57307"/>
        <dbReference type="EC" id="1.3.3.4"/>
    </reaction>
</comment>
<evidence type="ECO:0000256" key="12">
    <source>
        <dbReference type="ARBA" id="ARBA00023136"/>
    </source>
</evidence>
<dbReference type="GO" id="GO:0004729">
    <property type="term" value="F:oxygen-dependent protoporphyrinogen oxidase activity"/>
    <property type="evidence" value="ECO:0007669"/>
    <property type="project" value="UniProtKB-UniRule"/>
</dbReference>
<dbReference type="SUPFAM" id="SSF54373">
    <property type="entry name" value="FAD-linked reductases, C-terminal domain"/>
    <property type="match status" value="1"/>
</dbReference>
<dbReference type="GO" id="GO:0006782">
    <property type="term" value="P:protoporphyrinogen IX biosynthetic process"/>
    <property type="evidence" value="ECO:0007669"/>
    <property type="project" value="UniProtKB-UniRule"/>
</dbReference>
<evidence type="ECO:0000256" key="17">
    <source>
        <dbReference type="RuleBase" id="RU367069"/>
    </source>
</evidence>
<comment type="function">
    <text evidence="1 17">Catalyzes the 6-electron oxidation of protoporphyrinogen-IX to form protoporphyrin-IX.</text>
</comment>
<evidence type="ECO:0000259" key="18">
    <source>
        <dbReference type="Pfam" id="PF01593"/>
    </source>
</evidence>
<dbReference type="InterPro" id="IPR002937">
    <property type="entry name" value="Amino_oxidase"/>
</dbReference>
<keyword evidence="10" id="KW-0496">Mitochondrion</keyword>
<keyword evidence="8 17" id="KW-0274">FAD</keyword>
<evidence type="ECO:0000313" key="20">
    <source>
        <dbReference type="Proteomes" id="UP000261520"/>
    </source>
</evidence>
<evidence type="ECO:0000256" key="8">
    <source>
        <dbReference type="ARBA" id="ARBA00022827"/>
    </source>
</evidence>
<keyword evidence="20" id="KW-1185">Reference proteome</keyword>
<evidence type="ECO:0000256" key="9">
    <source>
        <dbReference type="ARBA" id="ARBA00023002"/>
    </source>
</evidence>
<feature type="domain" description="Amine oxidase" evidence="18">
    <location>
        <begin position="12"/>
        <end position="469"/>
    </location>
</feature>
<evidence type="ECO:0000313" key="19">
    <source>
        <dbReference type="Ensembl" id="ENSPMGP00000004162.1"/>
    </source>
</evidence>
<evidence type="ECO:0000256" key="7">
    <source>
        <dbReference type="ARBA" id="ARBA00022792"/>
    </source>
</evidence>
<dbReference type="AlphaFoldDB" id="A0A3B3ZHU3"/>
<name>A0A3B3ZHU3_9GOBI</name>
<accession>A0A3B3ZHU3</accession>
<comment type="cofactor">
    <cofactor evidence="17">
        <name>FAD</name>
        <dbReference type="ChEBI" id="CHEBI:57692"/>
    </cofactor>
    <text evidence="17">Binds 1 FAD per subunit.</text>
</comment>
<dbReference type="Ensembl" id="ENSPMGT00000004422.1">
    <property type="protein sequence ID" value="ENSPMGP00000004162.1"/>
    <property type="gene ID" value="ENSPMGG00000003567.1"/>
</dbReference>
<dbReference type="EC" id="1.3.3.4" evidence="5 17"/>
<evidence type="ECO:0000256" key="11">
    <source>
        <dbReference type="ARBA" id="ARBA00023133"/>
    </source>
</evidence>
<evidence type="ECO:0000256" key="6">
    <source>
        <dbReference type="ARBA" id="ARBA00022630"/>
    </source>
</evidence>